<name>A0A1F5GAT8_9BACT</name>
<gene>
    <name evidence="13" type="ORF">A3D04_01440</name>
</gene>
<reference evidence="13 14" key="1">
    <citation type="journal article" date="2016" name="Nat. Commun.">
        <title>Thousands of microbial genomes shed light on interconnected biogeochemical processes in an aquifer system.</title>
        <authorList>
            <person name="Anantharaman K."/>
            <person name="Brown C.T."/>
            <person name="Hug L.A."/>
            <person name="Sharon I."/>
            <person name="Castelle C.J."/>
            <person name="Probst A.J."/>
            <person name="Thomas B.C."/>
            <person name="Singh A."/>
            <person name="Wilkins M.J."/>
            <person name="Karaoz U."/>
            <person name="Brodie E.L."/>
            <person name="Williams K.H."/>
            <person name="Hubbard S.S."/>
            <person name="Banfield J.F."/>
        </authorList>
    </citation>
    <scope>NUCLEOTIDE SEQUENCE [LARGE SCALE GENOMIC DNA]</scope>
</reference>
<evidence type="ECO:0000313" key="14">
    <source>
        <dbReference type="Proteomes" id="UP000177369"/>
    </source>
</evidence>
<dbReference type="NCBIfam" id="TIGR00663">
    <property type="entry name" value="dnan"/>
    <property type="match status" value="1"/>
</dbReference>
<dbReference type="SMART" id="SM00480">
    <property type="entry name" value="POL3Bc"/>
    <property type="match status" value="1"/>
</dbReference>
<dbReference type="GO" id="GO:0008408">
    <property type="term" value="F:3'-5' exonuclease activity"/>
    <property type="evidence" value="ECO:0007669"/>
    <property type="project" value="InterPro"/>
</dbReference>
<protein>
    <recommendedName>
        <fullName evidence="9">Beta sliding clamp</fullName>
    </recommendedName>
</protein>
<evidence type="ECO:0000256" key="9">
    <source>
        <dbReference type="PIRNR" id="PIRNR000804"/>
    </source>
</evidence>
<evidence type="ECO:0000259" key="12">
    <source>
        <dbReference type="Pfam" id="PF02768"/>
    </source>
</evidence>
<evidence type="ECO:0000256" key="6">
    <source>
        <dbReference type="ARBA" id="ARBA00022705"/>
    </source>
</evidence>
<dbReference type="AlphaFoldDB" id="A0A1F5GAT8"/>
<dbReference type="PANTHER" id="PTHR30478:SF0">
    <property type="entry name" value="BETA SLIDING CLAMP"/>
    <property type="match status" value="1"/>
</dbReference>
<dbReference type="InterPro" id="IPR022637">
    <property type="entry name" value="DNA_polIII_beta_cen"/>
</dbReference>
<dbReference type="CDD" id="cd00140">
    <property type="entry name" value="beta_clamp"/>
    <property type="match status" value="1"/>
</dbReference>
<evidence type="ECO:0000256" key="5">
    <source>
        <dbReference type="ARBA" id="ARBA00022695"/>
    </source>
</evidence>
<dbReference type="EMBL" id="MFBD01000015">
    <property type="protein sequence ID" value="OGD88992.1"/>
    <property type="molecule type" value="Genomic_DNA"/>
</dbReference>
<dbReference type="Gene3D" id="3.10.150.10">
    <property type="entry name" value="DNA Polymerase III, subunit A, domain 2"/>
    <property type="match status" value="1"/>
</dbReference>
<sequence>MEFKVLQSEFSRALLTSGKSILSRANLPILSNVLVKAGGTNIEVVSTNLETATRVKMGAKVGSAGEITVNGKLIFEFVSQLPGGELKFEKLGEEVVISTKGYGARFTTMPPEEFPAIPTIEKGVSIEVDSRQFVKKVSRTVFSAAQDEGRPILTGVLCEINKNRIRMVATDGYRLGYEEIEMDALKNLPSMKINVPARALGEVAKIISEGILQEEQEKNEKKKINILISDALNQINFKIDGVEFTSRLIEGEYPNWQKIIPSVFNTKVKINRVEFIKLVKITSIFARESGNIIKLKFEPSTGTRSGKLSVLATSSQVGSSEVDCEVGIAGKGGEIAFNYRYLAEVLSAIDDEEINFEMNESLNPGKITGTNLKDPYFHIIMPVRLQS</sequence>
<dbReference type="Pfam" id="PF02768">
    <property type="entry name" value="DNA_pol3_beta_3"/>
    <property type="match status" value="1"/>
</dbReference>
<evidence type="ECO:0000256" key="1">
    <source>
        <dbReference type="ARBA" id="ARBA00004496"/>
    </source>
</evidence>
<dbReference type="PANTHER" id="PTHR30478">
    <property type="entry name" value="DNA POLYMERASE III SUBUNIT BETA"/>
    <property type="match status" value="1"/>
</dbReference>
<keyword evidence="3 9" id="KW-0963">Cytoplasm</keyword>
<comment type="function">
    <text evidence="9">Confers DNA tethering and processivity to DNA polymerases and other proteins. Acts as a clamp, forming a ring around DNA (a reaction catalyzed by the clamp-loading complex) which diffuses in an ATP-independent manner freely and bidirectionally along dsDNA. Initially characterized for its ability to contact the catalytic subunit of DNA polymerase III (Pol III), a complex, multichain enzyme responsible for most of the replicative synthesis in bacteria; Pol III exhibits 3'-5' exonuclease proofreading activity. The beta chain is required for initiation of replication as well as for processivity of DNA replication.</text>
</comment>
<feature type="domain" description="DNA polymerase III beta sliding clamp C-terminal" evidence="12">
    <location>
        <begin position="258"/>
        <end position="384"/>
    </location>
</feature>
<dbReference type="InterPro" id="IPR046938">
    <property type="entry name" value="DNA_clamp_sf"/>
</dbReference>
<dbReference type="GO" id="GO:0003677">
    <property type="term" value="F:DNA binding"/>
    <property type="evidence" value="ECO:0007669"/>
    <property type="project" value="UniProtKB-UniRule"/>
</dbReference>
<evidence type="ECO:0000256" key="8">
    <source>
        <dbReference type="ARBA" id="ARBA00023125"/>
    </source>
</evidence>
<proteinExistence type="inferred from homology"/>
<comment type="subcellular location">
    <subcellularLocation>
        <location evidence="1 9">Cytoplasm</location>
    </subcellularLocation>
</comment>
<dbReference type="Proteomes" id="UP000177369">
    <property type="component" value="Unassembled WGS sequence"/>
</dbReference>
<dbReference type="InterPro" id="IPR022634">
    <property type="entry name" value="DNA_polIII_beta_N"/>
</dbReference>
<dbReference type="PIRSF" id="PIRSF000804">
    <property type="entry name" value="DNA_pol_III_b"/>
    <property type="match status" value="1"/>
</dbReference>
<evidence type="ECO:0000256" key="2">
    <source>
        <dbReference type="ARBA" id="ARBA00010752"/>
    </source>
</evidence>
<organism evidence="13 14">
    <name type="scientific">Candidatus Curtissbacteria bacterium RIFCSPHIGHO2_02_FULL_40_16b</name>
    <dbReference type="NCBI Taxonomy" id="1797714"/>
    <lineage>
        <taxon>Bacteria</taxon>
        <taxon>Candidatus Curtissiibacteriota</taxon>
    </lineage>
</organism>
<evidence type="ECO:0000259" key="10">
    <source>
        <dbReference type="Pfam" id="PF00712"/>
    </source>
</evidence>
<keyword evidence="8" id="KW-0238">DNA-binding</keyword>
<comment type="caution">
    <text evidence="13">The sequence shown here is derived from an EMBL/GenBank/DDBJ whole genome shotgun (WGS) entry which is preliminary data.</text>
</comment>
<dbReference type="Pfam" id="PF00712">
    <property type="entry name" value="DNA_pol3_beta"/>
    <property type="match status" value="1"/>
</dbReference>
<dbReference type="InterPro" id="IPR022635">
    <property type="entry name" value="DNA_polIII_beta_C"/>
</dbReference>
<dbReference type="GO" id="GO:0006271">
    <property type="term" value="P:DNA strand elongation involved in DNA replication"/>
    <property type="evidence" value="ECO:0007669"/>
    <property type="project" value="TreeGrafter"/>
</dbReference>
<keyword evidence="5 9" id="KW-0548">Nucleotidyltransferase</keyword>
<dbReference type="InterPro" id="IPR001001">
    <property type="entry name" value="DNA_polIII_beta"/>
</dbReference>
<dbReference type="GO" id="GO:0003887">
    <property type="term" value="F:DNA-directed DNA polymerase activity"/>
    <property type="evidence" value="ECO:0007669"/>
    <property type="project" value="UniProtKB-UniRule"/>
</dbReference>
<dbReference type="GO" id="GO:0005737">
    <property type="term" value="C:cytoplasm"/>
    <property type="evidence" value="ECO:0007669"/>
    <property type="project" value="UniProtKB-SubCell"/>
</dbReference>
<accession>A0A1F5GAT8</accession>
<dbReference type="STRING" id="1797714.A3D04_01440"/>
<evidence type="ECO:0000259" key="11">
    <source>
        <dbReference type="Pfam" id="PF02767"/>
    </source>
</evidence>
<dbReference type="Gene3D" id="3.70.10.10">
    <property type="match status" value="1"/>
</dbReference>
<comment type="subunit">
    <text evidence="9">Forms a ring-shaped head-to-tail homodimer around DNA.</text>
</comment>
<evidence type="ECO:0000256" key="3">
    <source>
        <dbReference type="ARBA" id="ARBA00022490"/>
    </source>
</evidence>
<evidence type="ECO:0000313" key="13">
    <source>
        <dbReference type="EMBL" id="OGD88992.1"/>
    </source>
</evidence>
<keyword evidence="7 9" id="KW-0239">DNA-directed DNA polymerase</keyword>
<dbReference type="GO" id="GO:0009360">
    <property type="term" value="C:DNA polymerase III complex"/>
    <property type="evidence" value="ECO:0007669"/>
    <property type="project" value="InterPro"/>
</dbReference>
<feature type="domain" description="DNA polymerase III beta sliding clamp central" evidence="11">
    <location>
        <begin position="128"/>
        <end position="255"/>
    </location>
</feature>
<dbReference type="SUPFAM" id="SSF55979">
    <property type="entry name" value="DNA clamp"/>
    <property type="match status" value="3"/>
</dbReference>
<comment type="similarity">
    <text evidence="2 9">Belongs to the beta sliding clamp family.</text>
</comment>
<keyword evidence="6 9" id="KW-0235">DNA replication</keyword>
<feature type="domain" description="DNA polymerase III beta sliding clamp N-terminal" evidence="10">
    <location>
        <begin position="1"/>
        <end position="118"/>
    </location>
</feature>
<dbReference type="Pfam" id="PF02767">
    <property type="entry name" value="DNA_pol3_beta_2"/>
    <property type="match status" value="1"/>
</dbReference>
<keyword evidence="4 9" id="KW-0808">Transferase</keyword>
<evidence type="ECO:0000256" key="7">
    <source>
        <dbReference type="ARBA" id="ARBA00022932"/>
    </source>
</evidence>
<evidence type="ECO:0000256" key="4">
    <source>
        <dbReference type="ARBA" id="ARBA00022679"/>
    </source>
</evidence>